<comment type="caution">
    <text evidence="2">The sequence shown here is derived from an EMBL/GenBank/DDBJ whole genome shotgun (WGS) entry which is preliminary data.</text>
</comment>
<organism evidence="2 3">
    <name type="scientific">Portunus trituberculatus</name>
    <name type="common">Swimming crab</name>
    <name type="synonym">Neptunus trituberculatus</name>
    <dbReference type="NCBI Taxonomy" id="210409"/>
    <lineage>
        <taxon>Eukaryota</taxon>
        <taxon>Metazoa</taxon>
        <taxon>Ecdysozoa</taxon>
        <taxon>Arthropoda</taxon>
        <taxon>Crustacea</taxon>
        <taxon>Multicrustacea</taxon>
        <taxon>Malacostraca</taxon>
        <taxon>Eumalacostraca</taxon>
        <taxon>Eucarida</taxon>
        <taxon>Decapoda</taxon>
        <taxon>Pleocyemata</taxon>
        <taxon>Brachyura</taxon>
        <taxon>Eubrachyura</taxon>
        <taxon>Portunoidea</taxon>
        <taxon>Portunidae</taxon>
        <taxon>Portuninae</taxon>
        <taxon>Portunus</taxon>
    </lineage>
</organism>
<evidence type="ECO:0000256" key="1">
    <source>
        <dbReference type="SAM" id="MobiDB-lite"/>
    </source>
</evidence>
<sequence>MGPKPEKPDVEPAPPCWRSTGEGRARPDKPLTWPTLGDGSALAGAWESILPSRLSAFNLAISPRSSVIASTKIDQGVGAEVESSPAREGERGECGEAAVPAIIADDTAPWPLLVDGLSTDSVRSPLLLWRRLECFPLCSSPTK</sequence>
<accession>A0A5B7GGA3</accession>
<name>A0A5B7GGA3_PORTR</name>
<evidence type="ECO:0000313" key="2">
    <source>
        <dbReference type="EMBL" id="MPC59121.1"/>
    </source>
</evidence>
<dbReference type="Proteomes" id="UP000324222">
    <property type="component" value="Unassembled WGS sequence"/>
</dbReference>
<proteinExistence type="predicted"/>
<gene>
    <name evidence="2" type="ORF">E2C01_053136</name>
</gene>
<feature type="region of interest" description="Disordered" evidence="1">
    <location>
        <begin position="1"/>
        <end position="34"/>
    </location>
</feature>
<protein>
    <submittedName>
        <fullName evidence="2">Uncharacterized protein</fullName>
    </submittedName>
</protein>
<feature type="compositionally biased region" description="Basic and acidic residues" evidence="1">
    <location>
        <begin position="1"/>
        <end position="10"/>
    </location>
</feature>
<dbReference type="AlphaFoldDB" id="A0A5B7GGA3"/>
<reference evidence="2 3" key="1">
    <citation type="submission" date="2019-05" db="EMBL/GenBank/DDBJ databases">
        <title>Another draft genome of Portunus trituberculatus and its Hox gene families provides insights of decapod evolution.</title>
        <authorList>
            <person name="Jeong J.-H."/>
            <person name="Song I."/>
            <person name="Kim S."/>
            <person name="Choi T."/>
            <person name="Kim D."/>
            <person name="Ryu S."/>
            <person name="Kim W."/>
        </authorList>
    </citation>
    <scope>NUCLEOTIDE SEQUENCE [LARGE SCALE GENOMIC DNA]</scope>
    <source>
        <tissue evidence="2">Muscle</tissue>
    </source>
</reference>
<evidence type="ECO:0000313" key="3">
    <source>
        <dbReference type="Proteomes" id="UP000324222"/>
    </source>
</evidence>
<dbReference type="EMBL" id="VSRR010016276">
    <property type="protein sequence ID" value="MPC59121.1"/>
    <property type="molecule type" value="Genomic_DNA"/>
</dbReference>
<keyword evidence="3" id="KW-1185">Reference proteome</keyword>